<comment type="caution">
    <text evidence="6">The sequence shown here is derived from an EMBL/GenBank/DDBJ whole genome shotgun (WGS) entry which is preliminary data.</text>
</comment>
<dbReference type="PANTHER" id="PTHR43065">
    <property type="entry name" value="SENSOR HISTIDINE KINASE"/>
    <property type="match status" value="1"/>
</dbReference>
<dbReference type="SUPFAM" id="SSF55874">
    <property type="entry name" value="ATPase domain of HSP90 chaperone/DNA topoisomerase II/histidine kinase"/>
    <property type="match status" value="1"/>
</dbReference>
<dbReference type="InterPro" id="IPR003594">
    <property type="entry name" value="HATPase_dom"/>
</dbReference>
<dbReference type="PROSITE" id="PS50109">
    <property type="entry name" value="HIS_KIN"/>
    <property type="match status" value="1"/>
</dbReference>
<feature type="domain" description="Histidine kinase" evidence="5">
    <location>
        <begin position="51"/>
        <end position="272"/>
    </location>
</feature>
<dbReference type="SMART" id="SM00388">
    <property type="entry name" value="HisKA"/>
    <property type="match status" value="1"/>
</dbReference>
<comment type="catalytic activity">
    <reaction evidence="1">
        <text>ATP + protein L-histidine = ADP + protein N-phospho-L-histidine.</text>
        <dbReference type="EC" id="2.7.13.3"/>
    </reaction>
</comment>
<dbReference type="Gene3D" id="1.10.287.130">
    <property type="match status" value="1"/>
</dbReference>
<proteinExistence type="predicted"/>
<dbReference type="EC" id="2.7.13.3" evidence="2"/>
<evidence type="ECO:0000259" key="5">
    <source>
        <dbReference type="PROSITE" id="PS50109"/>
    </source>
</evidence>
<feature type="region of interest" description="Disordered" evidence="4">
    <location>
        <begin position="1"/>
        <end position="38"/>
    </location>
</feature>
<accession>A0AA41R0R9</accession>
<evidence type="ECO:0000256" key="3">
    <source>
        <dbReference type="ARBA" id="ARBA00022553"/>
    </source>
</evidence>
<keyword evidence="7" id="KW-1185">Reference proteome</keyword>
<dbReference type="InterPro" id="IPR004358">
    <property type="entry name" value="Sig_transdc_His_kin-like_C"/>
</dbReference>
<dbReference type="GO" id="GO:0005524">
    <property type="term" value="F:ATP binding"/>
    <property type="evidence" value="ECO:0007669"/>
    <property type="project" value="UniProtKB-KW"/>
</dbReference>
<dbReference type="PRINTS" id="PR00344">
    <property type="entry name" value="BCTRLSENSOR"/>
</dbReference>
<dbReference type="SMART" id="SM00387">
    <property type="entry name" value="HATPase_c"/>
    <property type="match status" value="1"/>
</dbReference>
<sequence length="305" mass="33377">MAKFTIKARTKRAPKVSAQRLNRPVNRSAAAGQQKGTGAIGRQQVEALAGGIAHQFNNNLFVITANLELLEMKGHRDANSAQHIQALKGAAQRMTEMTRQLLDYARGRKYQPRPISLSDMVRARLPHIQRVLGASVPVEADLGAAVWKTNADPTQMQTVLEALLTNAAEALNDTGRIRIVCNNKMLPEKQTRRRPGLKPGAYVNMEIQDDGVGMDEKTLRRVFEPFFTTKFVGRGLGLAAAYGIVKNHDGWIGVESKLGKGTIVRIHLPAIQAADEQSVFGIGDRYPTCTCPSSSKHPVSCRCFG</sequence>
<evidence type="ECO:0000256" key="1">
    <source>
        <dbReference type="ARBA" id="ARBA00000085"/>
    </source>
</evidence>
<name>A0AA41R0R9_9BACT</name>
<keyword evidence="6" id="KW-0547">Nucleotide-binding</keyword>
<dbReference type="EMBL" id="JALJRB010000003">
    <property type="protein sequence ID" value="MCJ8499818.1"/>
    <property type="molecule type" value="Genomic_DNA"/>
</dbReference>
<feature type="compositionally biased region" description="Basic residues" evidence="4">
    <location>
        <begin position="1"/>
        <end position="14"/>
    </location>
</feature>
<reference evidence="6" key="1">
    <citation type="submission" date="2022-04" db="EMBL/GenBank/DDBJ databases">
        <title>Desulfatitalea alkaliphila sp. nov., a novel anaerobic sulfate-reducing bacterium isolated from terrestrial mud volcano, Taman Peninsula, Russia.</title>
        <authorList>
            <person name="Khomyakova M.A."/>
            <person name="Merkel A.Y."/>
            <person name="Slobodkin A.I."/>
        </authorList>
    </citation>
    <scope>NUCLEOTIDE SEQUENCE</scope>
    <source>
        <strain evidence="6">M08but</strain>
    </source>
</reference>
<evidence type="ECO:0000313" key="6">
    <source>
        <dbReference type="EMBL" id="MCJ8499818.1"/>
    </source>
</evidence>
<organism evidence="6 7">
    <name type="scientific">Desulfatitalea alkaliphila</name>
    <dbReference type="NCBI Taxonomy" id="2929485"/>
    <lineage>
        <taxon>Bacteria</taxon>
        <taxon>Pseudomonadati</taxon>
        <taxon>Thermodesulfobacteriota</taxon>
        <taxon>Desulfobacteria</taxon>
        <taxon>Desulfobacterales</taxon>
        <taxon>Desulfosarcinaceae</taxon>
        <taxon>Desulfatitalea</taxon>
    </lineage>
</organism>
<evidence type="ECO:0000256" key="4">
    <source>
        <dbReference type="SAM" id="MobiDB-lite"/>
    </source>
</evidence>
<dbReference type="CDD" id="cd00082">
    <property type="entry name" value="HisKA"/>
    <property type="match status" value="1"/>
</dbReference>
<keyword evidence="3" id="KW-0597">Phosphoprotein</keyword>
<evidence type="ECO:0000256" key="2">
    <source>
        <dbReference type="ARBA" id="ARBA00012438"/>
    </source>
</evidence>
<dbReference type="InterPro" id="IPR005467">
    <property type="entry name" value="His_kinase_dom"/>
</dbReference>
<dbReference type="InterPro" id="IPR036890">
    <property type="entry name" value="HATPase_C_sf"/>
</dbReference>
<dbReference type="Pfam" id="PF02518">
    <property type="entry name" value="HATPase_c"/>
    <property type="match status" value="1"/>
</dbReference>
<dbReference type="Proteomes" id="UP001165427">
    <property type="component" value="Unassembled WGS sequence"/>
</dbReference>
<evidence type="ECO:0000313" key="7">
    <source>
        <dbReference type="Proteomes" id="UP001165427"/>
    </source>
</evidence>
<dbReference type="InterPro" id="IPR003661">
    <property type="entry name" value="HisK_dim/P_dom"/>
</dbReference>
<dbReference type="GO" id="GO:0000155">
    <property type="term" value="F:phosphorelay sensor kinase activity"/>
    <property type="evidence" value="ECO:0007669"/>
    <property type="project" value="InterPro"/>
</dbReference>
<dbReference type="Pfam" id="PF00512">
    <property type="entry name" value="HisKA"/>
    <property type="match status" value="1"/>
</dbReference>
<dbReference type="AlphaFoldDB" id="A0AA41R0R9"/>
<dbReference type="Gene3D" id="3.30.565.10">
    <property type="entry name" value="Histidine kinase-like ATPase, C-terminal domain"/>
    <property type="match status" value="1"/>
</dbReference>
<gene>
    <name evidence="6" type="ORF">MRX98_04470</name>
</gene>
<protein>
    <recommendedName>
        <fullName evidence="2">histidine kinase</fullName>
        <ecNumber evidence="2">2.7.13.3</ecNumber>
    </recommendedName>
</protein>
<keyword evidence="6" id="KW-0067">ATP-binding</keyword>
<dbReference type="SUPFAM" id="SSF47384">
    <property type="entry name" value="Homodimeric domain of signal transducing histidine kinase"/>
    <property type="match status" value="1"/>
</dbReference>
<dbReference type="InterPro" id="IPR036097">
    <property type="entry name" value="HisK_dim/P_sf"/>
</dbReference>
<dbReference type="PANTHER" id="PTHR43065:SF42">
    <property type="entry name" value="TWO-COMPONENT SENSOR PPRA"/>
    <property type="match status" value="1"/>
</dbReference>